<dbReference type="InterPro" id="IPR041347">
    <property type="entry name" value="MftR_C"/>
</dbReference>
<evidence type="ECO:0000256" key="3">
    <source>
        <dbReference type="ARBA" id="ARBA00023163"/>
    </source>
</evidence>
<proteinExistence type="predicted"/>
<dbReference type="Proteomes" id="UP000591272">
    <property type="component" value="Unassembled WGS sequence"/>
</dbReference>
<evidence type="ECO:0000256" key="2">
    <source>
        <dbReference type="ARBA" id="ARBA00023125"/>
    </source>
</evidence>
<evidence type="ECO:0000259" key="5">
    <source>
        <dbReference type="PROSITE" id="PS50977"/>
    </source>
</evidence>
<dbReference type="Pfam" id="PF00440">
    <property type="entry name" value="TetR_N"/>
    <property type="match status" value="1"/>
</dbReference>
<dbReference type="SUPFAM" id="SSF46689">
    <property type="entry name" value="Homeodomain-like"/>
    <property type="match status" value="1"/>
</dbReference>
<dbReference type="PANTHER" id="PTHR30055">
    <property type="entry name" value="HTH-TYPE TRANSCRIPTIONAL REGULATOR RUTR"/>
    <property type="match status" value="1"/>
</dbReference>
<dbReference type="GO" id="GO:0000976">
    <property type="term" value="F:transcription cis-regulatory region binding"/>
    <property type="evidence" value="ECO:0007669"/>
    <property type="project" value="TreeGrafter"/>
</dbReference>
<dbReference type="PRINTS" id="PR00455">
    <property type="entry name" value="HTHTETR"/>
</dbReference>
<comment type="caution">
    <text evidence="6">The sequence shown here is derived from an EMBL/GenBank/DDBJ whole genome shotgun (WGS) entry which is preliminary data.</text>
</comment>
<evidence type="ECO:0000313" key="7">
    <source>
        <dbReference type="Proteomes" id="UP000591272"/>
    </source>
</evidence>
<evidence type="ECO:0000256" key="4">
    <source>
        <dbReference type="PROSITE-ProRule" id="PRU00335"/>
    </source>
</evidence>
<dbReference type="RefSeq" id="WP_179835694.1">
    <property type="nucleotide sequence ID" value="NZ_BMRD01000031.1"/>
</dbReference>
<dbReference type="GO" id="GO:0003700">
    <property type="term" value="F:DNA-binding transcription factor activity"/>
    <property type="evidence" value="ECO:0007669"/>
    <property type="project" value="TreeGrafter"/>
</dbReference>
<gene>
    <name evidence="6" type="ORF">BJ999_005198</name>
</gene>
<dbReference type="PANTHER" id="PTHR30055:SF234">
    <property type="entry name" value="HTH-TYPE TRANSCRIPTIONAL REGULATOR BETI"/>
    <property type="match status" value="1"/>
</dbReference>
<dbReference type="InterPro" id="IPR001647">
    <property type="entry name" value="HTH_TetR"/>
</dbReference>
<feature type="domain" description="HTH tetR-type" evidence="5">
    <location>
        <begin position="21"/>
        <end position="81"/>
    </location>
</feature>
<sequence length="203" mass="23109">MTTAHQPPSDHPASLRERKKLRTRQALAETAVALFAERGFDSTPLDALLERVEVSRRTFFRNYRSKEDVALTAVKELWSTFLAALGEREQSGRLVDVFRDTMLIALDRMGGTWHPRFAATLKLIEESPSLNGYSLRHCDEIQSEIKQRLATPDTLQRRLALEFCVAAWRCAYDQWLPDCDPAQLPRCVRGAFDSMNDGLNAEI</sequence>
<dbReference type="InterPro" id="IPR050109">
    <property type="entry name" value="HTH-type_TetR-like_transc_reg"/>
</dbReference>
<accession>A0A7Y9KDB4</accession>
<dbReference type="AlphaFoldDB" id="A0A7Y9KDB4"/>
<dbReference type="InterPro" id="IPR009057">
    <property type="entry name" value="Homeodomain-like_sf"/>
</dbReference>
<dbReference type="Gene3D" id="1.10.357.10">
    <property type="entry name" value="Tetracycline Repressor, domain 2"/>
    <property type="match status" value="1"/>
</dbReference>
<evidence type="ECO:0000256" key="1">
    <source>
        <dbReference type="ARBA" id="ARBA00023015"/>
    </source>
</evidence>
<evidence type="ECO:0000313" key="6">
    <source>
        <dbReference type="EMBL" id="NYE14902.1"/>
    </source>
</evidence>
<reference evidence="6 7" key="1">
    <citation type="submission" date="2020-07" db="EMBL/GenBank/DDBJ databases">
        <title>Sequencing the genomes of 1000 actinobacteria strains.</title>
        <authorList>
            <person name="Klenk H.-P."/>
        </authorList>
    </citation>
    <scope>NUCLEOTIDE SEQUENCE [LARGE SCALE GENOMIC DNA]</scope>
    <source>
        <strain evidence="6 7">DSM 43461</strain>
    </source>
</reference>
<feature type="DNA-binding region" description="H-T-H motif" evidence="4">
    <location>
        <begin position="44"/>
        <end position="63"/>
    </location>
</feature>
<organism evidence="6 7">
    <name type="scientific">Actinomadura citrea</name>
    <dbReference type="NCBI Taxonomy" id="46158"/>
    <lineage>
        <taxon>Bacteria</taxon>
        <taxon>Bacillati</taxon>
        <taxon>Actinomycetota</taxon>
        <taxon>Actinomycetes</taxon>
        <taxon>Streptosporangiales</taxon>
        <taxon>Thermomonosporaceae</taxon>
        <taxon>Actinomadura</taxon>
    </lineage>
</organism>
<keyword evidence="1" id="KW-0805">Transcription regulation</keyword>
<keyword evidence="2 4" id="KW-0238">DNA-binding</keyword>
<dbReference type="Pfam" id="PF17754">
    <property type="entry name" value="TetR_C_14"/>
    <property type="match status" value="1"/>
</dbReference>
<dbReference type="EMBL" id="JACCBT010000001">
    <property type="protein sequence ID" value="NYE14902.1"/>
    <property type="molecule type" value="Genomic_DNA"/>
</dbReference>
<dbReference type="Gene3D" id="1.10.10.60">
    <property type="entry name" value="Homeodomain-like"/>
    <property type="match status" value="1"/>
</dbReference>
<protein>
    <submittedName>
        <fullName evidence="6">AcrR family transcriptional regulator</fullName>
    </submittedName>
</protein>
<keyword evidence="7" id="KW-1185">Reference proteome</keyword>
<keyword evidence="3" id="KW-0804">Transcription</keyword>
<name>A0A7Y9KDB4_9ACTN</name>
<dbReference type="PROSITE" id="PS50977">
    <property type="entry name" value="HTH_TETR_2"/>
    <property type="match status" value="1"/>
</dbReference>